<dbReference type="PANTHER" id="PTHR10996:SF179">
    <property type="entry name" value="D-ISOMER SPECIFIC 2-HYDROXYACID DEHYDROGENASE FAMILY PROTEIN-RELATED"/>
    <property type="match status" value="1"/>
</dbReference>
<gene>
    <name evidence="4" type="ORF">D0Y65_005820</name>
</gene>
<protein>
    <submittedName>
        <fullName evidence="4">Glyoxylate/hydroxypyruvate reductase HPR3</fullName>
    </submittedName>
</protein>
<feature type="chain" id="PRO_5019002720" evidence="2">
    <location>
        <begin position="17"/>
        <end position="280"/>
    </location>
</feature>
<dbReference type="Proteomes" id="UP000289340">
    <property type="component" value="Chromosome 3"/>
</dbReference>
<reference evidence="4 5" key="1">
    <citation type="submission" date="2018-09" db="EMBL/GenBank/DDBJ databases">
        <title>A high-quality reference genome of wild soybean provides a powerful tool to mine soybean genomes.</title>
        <authorList>
            <person name="Xie M."/>
            <person name="Chung C.Y.L."/>
            <person name="Li M.-W."/>
            <person name="Wong F.-L."/>
            <person name="Chan T.-F."/>
            <person name="Lam H.-M."/>
        </authorList>
    </citation>
    <scope>NUCLEOTIDE SEQUENCE [LARGE SCALE GENOMIC DNA]</scope>
    <source>
        <strain evidence="5">cv. W05</strain>
        <tissue evidence="4">Hypocotyl of etiolated seedlings</tissue>
    </source>
</reference>
<dbReference type="PANTHER" id="PTHR10996">
    <property type="entry name" value="2-HYDROXYACID DEHYDROGENASE-RELATED"/>
    <property type="match status" value="1"/>
</dbReference>
<dbReference type="InterPro" id="IPR036291">
    <property type="entry name" value="NAD(P)-bd_dom_sf"/>
</dbReference>
<dbReference type="EMBL" id="QZWG01000003">
    <property type="protein sequence ID" value="RZC18747.1"/>
    <property type="molecule type" value="Genomic_DNA"/>
</dbReference>
<feature type="domain" description="D-isomer specific 2-hydroxyacid dehydrogenase NAD-binding" evidence="3">
    <location>
        <begin position="161"/>
        <end position="245"/>
    </location>
</feature>
<dbReference type="Gene3D" id="3.40.50.720">
    <property type="entry name" value="NAD(P)-binding Rossmann-like Domain"/>
    <property type="match status" value="2"/>
</dbReference>
<comment type="caution">
    <text evidence="4">The sequence shown here is derived from an EMBL/GenBank/DDBJ whole genome shotgun (WGS) entry which is preliminary data.</text>
</comment>
<accession>A0A445L6H0</accession>
<name>A0A445L6H0_GLYSO</name>
<evidence type="ECO:0000313" key="5">
    <source>
        <dbReference type="Proteomes" id="UP000289340"/>
    </source>
</evidence>
<keyword evidence="5" id="KW-1185">Reference proteome</keyword>
<dbReference type="AlphaFoldDB" id="A0A445L6H0"/>
<dbReference type="InterPro" id="IPR006140">
    <property type="entry name" value="D-isomer_DH_NAD-bd"/>
</dbReference>
<evidence type="ECO:0000313" key="4">
    <source>
        <dbReference type="EMBL" id="RZC18747.1"/>
    </source>
</evidence>
<organism evidence="4 5">
    <name type="scientific">Glycine soja</name>
    <name type="common">Wild soybean</name>
    <dbReference type="NCBI Taxonomy" id="3848"/>
    <lineage>
        <taxon>Eukaryota</taxon>
        <taxon>Viridiplantae</taxon>
        <taxon>Streptophyta</taxon>
        <taxon>Embryophyta</taxon>
        <taxon>Tracheophyta</taxon>
        <taxon>Spermatophyta</taxon>
        <taxon>Magnoliopsida</taxon>
        <taxon>eudicotyledons</taxon>
        <taxon>Gunneridae</taxon>
        <taxon>Pentapetalae</taxon>
        <taxon>rosids</taxon>
        <taxon>fabids</taxon>
        <taxon>Fabales</taxon>
        <taxon>Fabaceae</taxon>
        <taxon>Papilionoideae</taxon>
        <taxon>50 kb inversion clade</taxon>
        <taxon>NPAAA clade</taxon>
        <taxon>indigoferoid/millettioid clade</taxon>
        <taxon>Phaseoleae</taxon>
        <taxon>Glycine</taxon>
        <taxon>Glycine subgen. Soja</taxon>
    </lineage>
</organism>
<dbReference type="Pfam" id="PF02826">
    <property type="entry name" value="2-Hacid_dh_C"/>
    <property type="match status" value="1"/>
</dbReference>
<dbReference type="SUPFAM" id="SSF51735">
    <property type="entry name" value="NAD(P)-binding Rossmann-fold domains"/>
    <property type="match status" value="1"/>
</dbReference>
<keyword evidence="1" id="KW-0560">Oxidoreductase</keyword>
<evidence type="ECO:0000256" key="2">
    <source>
        <dbReference type="SAM" id="SignalP"/>
    </source>
</evidence>
<dbReference type="GO" id="GO:0030267">
    <property type="term" value="F:glyoxylate reductase (NADPH) activity"/>
    <property type="evidence" value="ECO:0007669"/>
    <property type="project" value="TreeGrafter"/>
</dbReference>
<dbReference type="GO" id="GO:0005829">
    <property type="term" value="C:cytosol"/>
    <property type="evidence" value="ECO:0007669"/>
    <property type="project" value="TreeGrafter"/>
</dbReference>
<keyword evidence="2" id="KW-0732">Signal</keyword>
<evidence type="ECO:0000259" key="3">
    <source>
        <dbReference type="Pfam" id="PF02826"/>
    </source>
</evidence>
<sequence length="280" mass="31068">MGKFHVVIFPRKLLLPLPILLSSLKSPFCPNPYTSFSFTHTLSCVTPHQVVGFYEETLVSVVEEGSPSSDLGVEEVTTTTMTPIMTTTTINTHVCDDYSHVAANMVLALLIDVMRKILAADRYLRTQQSRDNTPWDFFTFGSKYRLICNMHDALLILQLLATLVLCCALNEQTKRIINWEVMLVLGKQGFIVNVGRGGLIDEKELVKCLMEGEIGGAGLVAFENEPRVPEELLEMNNVVLSPHAAALTVESMMNLCELMGGNLEAFFSNKPRITVVMLAL</sequence>
<evidence type="ECO:0000256" key="1">
    <source>
        <dbReference type="ARBA" id="ARBA00023002"/>
    </source>
</evidence>
<dbReference type="GO" id="GO:0051287">
    <property type="term" value="F:NAD binding"/>
    <property type="evidence" value="ECO:0007669"/>
    <property type="project" value="InterPro"/>
</dbReference>
<keyword evidence="4" id="KW-0670">Pyruvate</keyword>
<proteinExistence type="predicted"/>
<feature type="signal peptide" evidence="2">
    <location>
        <begin position="1"/>
        <end position="16"/>
    </location>
</feature>
<dbReference type="InterPro" id="IPR050223">
    <property type="entry name" value="D-isomer_2-hydroxyacid_DH"/>
</dbReference>
<dbReference type="GO" id="GO:0016618">
    <property type="term" value="F:hydroxypyruvate reductase [NAD(P)H] activity"/>
    <property type="evidence" value="ECO:0007669"/>
    <property type="project" value="TreeGrafter"/>
</dbReference>